<accession>A8PAD2</accession>
<dbReference type="AlphaFoldDB" id="A8PAD2"/>
<dbReference type="HOGENOM" id="CLU_1266828_0_0_1"/>
<name>A8PAD2_COPC7</name>
<protein>
    <submittedName>
        <fullName evidence="2">Uncharacterized protein</fullName>
    </submittedName>
</protein>
<evidence type="ECO:0000313" key="2">
    <source>
        <dbReference type="EMBL" id="EAU81945.2"/>
    </source>
</evidence>
<sequence length="218" mass="23453">MFLVYVIPLPSPLRALQTTLTNPPPSPLSNLNRVQRCFHSTLSTRTILKLRQMARRDLELSTFMRQFELCCDEEQQVCLSGLVGSSDSEVVQPVRGERGGGGEGEGPSSRAPLALGSSTTALVAVSEFGPAPSLDIDSEPPTTNAPRLPLAVAWANDHTVTTHCTPTSRPGSSGPSGPQFTKEQHDFIADGPDVRSIASRTRTIDIGDGGGEYKYKYE</sequence>
<dbReference type="Proteomes" id="UP000001861">
    <property type="component" value="Unassembled WGS sequence"/>
</dbReference>
<feature type="region of interest" description="Disordered" evidence="1">
    <location>
        <begin position="91"/>
        <end position="113"/>
    </location>
</feature>
<dbReference type="EMBL" id="AACS02000002">
    <property type="protein sequence ID" value="EAU81945.2"/>
    <property type="molecule type" value="Genomic_DNA"/>
</dbReference>
<feature type="region of interest" description="Disordered" evidence="1">
    <location>
        <begin position="163"/>
        <end position="218"/>
    </location>
</feature>
<reference evidence="2 3" key="1">
    <citation type="journal article" date="2010" name="Proc. Natl. Acad. Sci. U.S.A.">
        <title>Insights into evolution of multicellular fungi from the assembled chromosomes of the mushroom Coprinopsis cinerea (Coprinus cinereus).</title>
        <authorList>
            <person name="Stajich J.E."/>
            <person name="Wilke S.K."/>
            <person name="Ahren D."/>
            <person name="Au C.H."/>
            <person name="Birren B.W."/>
            <person name="Borodovsky M."/>
            <person name="Burns C."/>
            <person name="Canback B."/>
            <person name="Casselton L.A."/>
            <person name="Cheng C.K."/>
            <person name="Deng J."/>
            <person name="Dietrich F.S."/>
            <person name="Fargo D.C."/>
            <person name="Farman M.L."/>
            <person name="Gathman A.C."/>
            <person name="Goldberg J."/>
            <person name="Guigo R."/>
            <person name="Hoegger P.J."/>
            <person name="Hooker J.B."/>
            <person name="Huggins A."/>
            <person name="James T.Y."/>
            <person name="Kamada T."/>
            <person name="Kilaru S."/>
            <person name="Kodira C."/>
            <person name="Kues U."/>
            <person name="Kupfer D."/>
            <person name="Kwan H.S."/>
            <person name="Lomsadze A."/>
            <person name="Li W."/>
            <person name="Lilly W.W."/>
            <person name="Ma L.J."/>
            <person name="Mackey A.J."/>
            <person name="Manning G."/>
            <person name="Martin F."/>
            <person name="Muraguchi H."/>
            <person name="Natvig D.O."/>
            <person name="Palmerini H."/>
            <person name="Ramesh M.A."/>
            <person name="Rehmeyer C.J."/>
            <person name="Roe B.A."/>
            <person name="Shenoy N."/>
            <person name="Stanke M."/>
            <person name="Ter-Hovhannisyan V."/>
            <person name="Tunlid A."/>
            <person name="Velagapudi R."/>
            <person name="Vision T.J."/>
            <person name="Zeng Q."/>
            <person name="Zolan M.E."/>
            <person name="Pukkila P.J."/>
        </authorList>
    </citation>
    <scope>NUCLEOTIDE SEQUENCE [LARGE SCALE GENOMIC DNA]</scope>
    <source>
        <strain evidence="3">Okayama-7 / 130 / ATCC MYA-4618 / FGSC 9003</strain>
    </source>
</reference>
<organism evidence="2 3">
    <name type="scientific">Coprinopsis cinerea (strain Okayama-7 / 130 / ATCC MYA-4618 / FGSC 9003)</name>
    <name type="common">Inky cap fungus</name>
    <name type="synonym">Hormographiella aspergillata</name>
    <dbReference type="NCBI Taxonomy" id="240176"/>
    <lineage>
        <taxon>Eukaryota</taxon>
        <taxon>Fungi</taxon>
        <taxon>Dikarya</taxon>
        <taxon>Basidiomycota</taxon>
        <taxon>Agaricomycotina</taxon>
        <taxon>Agaricomycetes</taxon>
        <taxon>Agaricomycetidae</taxon>
        <taxon>Agaricales</taxon>
        <taxon>Agaricineae</taxon>
        <taxon>Psathyrellaceae</taxon>
        <taxon>Coprinopsis</taxon>
    </lineage>
</organism>
<evidence type="ECO:0000313" key="3">
    <source>
        <dbReference type="Proteomes" id="UP000001861"/>
    </source>
</evidence>
<dbReference type="InParanoid" id="A8PAD2"/>
<dbReference type="GeneID" id="6016589"/>
<proteinExistence type="predicted"/>
<keyword evidence="3" id="KW-1185">Reference proteome</keyword>
<comment type="caution">
    <text evidence="2">The sequence shown here is derived from an EMBL/GenBank/DDBJ whole genome shotgun (WGS) entry which is preliminary data.</text>
</comment>
<dbReference type="RefSeq" id="XP_001839966.2">
    <property type="nucleotide sequence ID" value="XM_001839914.2"/>
</dbReference>
<gene>
    <name evidence="2" type="ORF">CC1G_06156</name>
</gene>
<dbReference type="VEuPathDB" id="FungiDB:CC1G_06156"/>
<dbReference type="KEGG" id="cci:CC1G_06156"/>
<evidence type="ECO:0000256" key="1">
    <source>
        <dbReference type="SAM" id="MobiDB-lite"/>
    </source>
</evidence>